<dbReference type="InterPro" id="IPR036590">
    <property type="entry name" value="SRAP-like"/>
</dbReference>
<evidence type="ECO:0000256" key="4">
    <source>
        <dbReference type="ARBA" id="ARBA00022801"/>
    </source>
</evidence>
<dbReference type="Gene3D" id="3.90.1680.10">
    <property type="entry name" value="SOS response associated peptidase-like"/>
    <property type="match status" value="1"/>
</dbReference>
<evidence type="ECO:0000256" key="2">
    <source>
        <dbReference type="ARBA" id="ARBA00022670"/>
    </source>
</evidence>
<keyword evidence="7" id="KW-0456">Lyase</keyword>
<evidence type="ECO:0000256" key="8">
    <source>
        <dbReference type="RuleBase" id="RU364100"/>
    </source>
</evidence>
<evidence type="ECO:0000256" key="5">
    <source>
        <dbReference type="ARBA" id="ARBA00023124"/>
    </source>
</evidence>
<organism evidence="9 10">
    <name type="scientific">Sphingomonas taxi</name>
    <dbReference type="NCBI Taxonomy" id="1549858"/>
    <lineage>
        <taxon>Bacteria</taxon>
        <taxon>Pseudomonadati</taxon>
        <taxon>Pseudomonadota</taxon>
        <taxon>Alphaproteobacteria</taxon>
        <taxon>Sphingomonadales</taxon>
        <taxon>Sphingomonadaceae</taxon>
        <taxon>Sphingomonas</taxon>
    </lineage>
</organism>
<dbReference type="AlphaFoldDB" id="A0A097ECQ3"/>
<sequence length="208" mass="23915">MCNLYNLKVDPRGYFDALAAVDDAANVLGIEKDYAAPGKPGYVVRYEDGRRVLSTMRWGFPTRKPRKRLAREGELPFLYDWWTNARNLHSNLWKPWLLRTEHRCLVPFTRFAEPKAVSDRQGPGDTNWWFTVEDQPVPCFAGLWKVDADHDRVYAFCTTEPNPLVAPKHPKAMPVILLAEDQERWLTAPVEEAVTLLTAYPSQLMQVA</sequence>
<dbReference type="EC" id="3.4.-.-" evidence="8"/>
<dbReference type="RefSeq" id="WP_038658697.1">
    <property type="nucleotide sequence ID" value="NZ_CP009571.1"/>
</dbReference>
<dbReference type="GO" id="GO:0006508">
    <property type="term" value="P:proteolysis"/>
    <property type="evidence" value="ECO:0007669"/>
    <property type="project" value="UniProtKB-KW"/>
</dbReference>
<evidence type="ECO:0000313" key="10">
    <source>
        <dbReference type="Proteomes" id="UP000033200"/>
    </source>
</evidence>
<gene>
    <name evidence="9" type="ORF">MC45_01590</name>
</gene>
<keyword evidence="3" id="KW-0227">DNA damage</keyword>
<keyword evidence="10" id="KW-1185">Reference proteome</keyword>
<evidence type="ECO:0000256" key="7">
    <source>
        <dbReference type="ARBA" id="ARBA00023239"/>
    </source>
</evidence>
<dbReference type="PANTHER" id="PTHR13604">
    <property type="entry name" value="DC12-RELATED"/>
    <property type="match status" value="1"/>
</dbReference>
<dbReference type="eggNOG" id="COG2135">
    <property type="taxonomic scope" value="Bacteria"/>
</dbReference>
<keyword evidence="5" id="KW-0190">Covalent protein-DNA linkage</keyword>
<name>A0A097ECQ3_9SPHN</name>
<keyword evidence="6" id="KW-0238">DNA-binding</keyword>
<dbReference type="SUPFAM" id="SSF143081">
    <property type="entry name" value="BB1717-like"/>
    <property type="match status" value="1"/>
</dbReference>
<dbReference type="KEGG" id="stax:MC45_01590"/>
<dbReference type="STRING" id="1549858.MC45_01590"/>
<dbReference type="EMBL" id="CP009571">
    <property type="protein sequence ID" value="AIT05318.1"/>
    <property type="molecule type" value="Genomic_DNA"/>
</dbReference>
<evidence type="ECO:0000256" key="1">
    <source>
        <dbReference type="ARBA" id="ARBA00008136"/>
    </source>
</evidence>
<dbReference type="GO" id="GO:0016829">
    <property type="term" value="F:lyase activity"/>
    <property type="evidence" value="ECO:0007669"/>
    <property type="project" value="UniProtKB-KW"/>
</dbReference>
<dbReference type="GO" id="GO:0008233">
    <property type="term" value="F:peptidase activity"/>
    <property type="evidence" value="ECO:0007669"/>
    <property type="project" value="UniProtKB-KW"/>
</dbReference>
<dbReference type="GO" id="GO:0003697">
    <property type="term" value="F:single-stranded DNA binding"/>
    <property type="evidence" value="ECO:0007669"/>
    <property type="project" value="InterPro"/>
</dbReference>
<protein>
    <recommendedName>
        <fullName evidence="8">Abasic site processing protein</fullName>
        <ecNumber evidence="8">3.4.-.-</ecNumber>
    </recommendedName>
</protein>
<dbReference type="InterPro" id="IPR003738">
    <property type="entry name" value="SRAP"/>
</dbReference>
<keyword evidence="4 8" id="KW-0378">Hydrolase</keyword>
<dbReference type="Pfam" id="PF02586">
    <property type="entry name" value="SRAP"/>
    <property type="match status" value="1"/>
</dbReference>
<keyword evidence="2 8" id="KW-0645">Protease</keyword>
<evidence type="ECO:0000256" key="3">
    <source>
        <dbReference type="ARBA" id="ARBA00022763"/>
    </source>
</evidence>
<dbReference type="GO" id="GO:0106300">
    <property type="term" value="P:protein-DNA covalent cross-linking repair"/>
    <property type="evidence" value="ECO:0007669"/>
    <property type="project" value="InterPro"/>
</dbReference>
<accession>A0A097ECQ3</accession>
<comment type="similarity">
    <text evidence="1 8">Belongs to the SOS response-associated peptidase family.</text>
</comment>
<dbReference type="PANTHER" id="PTHR13604:SF0">
    <property type="entry name" value="ABASIC SITE PROCESSING PROTEIN HMCES"/>
    <property type="match status" value="1"/>
</dbReference>
<proteinExistence type="inferred from homology"/>
<evidence type="ECO:0000313" key="9">
    <source>
        <dbReference type="EMBL" id="AIT05318.1"/>
    </source>
</evidence>
<evidence type="ECO:0000256" key="6">
    <source>
        <dbReference type="ARBA" id="ARBA00023125"/>
    </source>
</evidence>
<dbReference type="Proteomes" id="UP000033200">
    <property type="component" value="Chromosome"/>
</dbReference>
<dbReference type="HOGENOM" id="CLU_035990_5_0_5"/>
<reference evidence="9 10" key="1">
    <citation type="submission" date="2014-09" db="EMBL/GenBank/DDBJ databases">
        <title>Using Illumina technology Improving SMRT sequencing Genome Assembly by RASTools.</title>
        <authorList>
            <person name="Zhou Y."/>
            <person name="Ma T."/>
            <person name="Liu T."/>
        </authorList>
    </citation>
    <scope>NUCLEOTIDE SEQUENCE [LARGE SCALE GENOMIC DNA]</scope>
    <source>
        <strain evidence="9 10">ATCC 55669</strain>
    </source>
</reference>